<name>A0A6L5QPD2_9BURK</name>
<evidence type="ECO:0000256" key="1">
    <source>
        <dbReference type="SAM" id="Phobius"/>
    </source>
</evidence>
<dbReference type="Pfam" id="PF07589">
    <property type="entry name" value="PEP-CTERM"/>
    <property type="match status" value="1"/>
</dbReference>
<keyword evidence="4" id="KW-1185">Reference proteome</keyword>
<sequence length="258" mass="27290">MCTSHIVIYVMFMQLHRNYQEIGMYFRNCLIAGGSAALFLVSGAAVAATGSTGTASFDLAALTNRLISDTSNFSGWTYLSQASAQAGGAGQTLSNNGPDLTAAASAAAKGYTQAGLIGAEAYNGVVSSAFQQVTTTFELAPGQHFVYSVPYTLSITQQSAAQRIDLGVAFRFETLDTDGSLAQTYSTSSWMNPSHNGTLSSVLDIDVTNNRATPLTVTFNGFLRAENYAAAVPEPASYTLMLLGMASLALVRRRSRPR</sequence>
<dbReference type="EMBL" id="WKJM01000029">
    <property type="protein sequence ID" value="MRX11112.1"/>
    <property type="molecule type" value="Genomic_DNA"/>
</dbReference>
<dbReference type="NCBIfam" id="TIGR02595">
    <property type="entry name" value="PEP_CTERM"/>
    <property type="match status" value="1"/>
</dbReference>
<gene>
    <name evidence="3" type="ORF">GJ697_25130</name>
</gene>
<reference evidence="3 4" key="1">
    <citation type="submission" date="2019-11" db="EMBL/GenBank/DDBJ databases">
        <title>Novel species isolated from a subtropical stream in China.</title>
        <authorList>
            <person name="Lu H."/>
        </authorList>
    </citation>
    <scope>NUCLEOTIDE SEQUENCE [LARGE SCALE GENOMIC DNA]</scope>
    <source>
        <strain evidence="3 4">FT25W</strain>
    </source>
</reference>
<dbReference type="InterPro" id="IPR013424">
    <property type="entry name" value="Ice-binding_C"/>
</dbReference>
<feature type="transmembrane region" description="Helical" evidence="1">
    <location>
        <begin position="235"/>
        <end position="251"/>
    </location>
</feature>
<comment type="caution">
    <text evidence="3">The sequence shown here is derived from an EMBL/GenBank/DDBJ whole genome shotgun (WGS) entry which is preliminary data.</text>
</comment>
<keyword evidence="1" id="KW-0472">Membrane</keyword>
<evidence type="ECO:0000313" key="4">
    <source>
        <dbReference type="Proteomes" id="UP000481037"/>
    </source>
</evidence>
<evidence type="ECO:0000259" key="2">
    <source>
        <dbReference type="Pfam" id="PF07589"/>
    </source>
</evidence>
<proteinExistence type="predicted"/>
<dbReference type="AlphaFoldDB" id="A0A6L5QPD2"/>
<feature type="domain" description="Ice-binding protein C-terminal" evidence="2">
    <location>
        <begin position="231"/>
        <end position="254"/>
    </location>
</feature>
<accession>A0A6L5QPD2</accession>
<keyword evidence="1" id="KW-0812">Transmembrane</keyword>
<keyword evidence="1" id="KW-1133">Transmembrane helix</keyword>
<dbReference type="Proteomes" id="UP000481037">
    <property type="component" value="Unassembled WGS sequence"/>
</dbReference>
<organism evidence="3 4">
    <name type="scientific">Duganella alba</name>
    <dbReference type="NCBI Taxonomy" id="2666081"/>
    <lineage>
        <taxon>Bacteria</taxon>
        <taxon>Pseudomonadati</taxon>
        <taxon>Pseudomonadota</taxon>
        <taxon>Betaproteobacteria</taxon>
        <taxon>Burkholderiales</taxon>
        <taxon>Oxalobacteraceae</taxon>
        <taxon>Telluria group</taxon>
        <taxon>Duganella</taxon>
    </lineage>
</organism>
<protein>
    <submittedName>
        <fullName evidence="3">PEP-CTERM sorting domain-containing protein</fullName>
    </submittedName>
</protein>
<evidence type="ECO:0000313" key="3">
    <source>
        <dbReference type="EMBL" id="MRX11112.1"/>
    </source>
</evidence>